<dbReference type="InterPro" id="IPR004821">
    <property type="entry name" value="Cyt_trans-like"/>
</dbReference>
<dbReference type="EC" id="2.7.7.1" evidence="4"/>
<proteinExistence type="inferred from homology"/>
<dbReference type="Gene3D" id="3.40.50.620">
    <property type="entry name" value="HUPs"/>
    <property type="match status" value="1"/>
</dbReference>
<feature type="domain" description="Cytidyltransferase-like" evidence="5">
    <location>
        <begin position="5"/>
        <end position="132"/>
    </location>
</feature>
<evidence type="ECO:0000259" key="5">
    <source>
        <dbReference type="Pfam" id="PF01467"/>
    </source>
</evidence>
<dbReference type="GO" id="GO:0000309">
    <property type="term" value="F:nicotinamide-nucleotide adenylyltransferase activity"/>
    <property type="evidence" value="ECO:0007669"/>
    <property type="project" value="UniProtKB-UniRule"/>
</dbReference>
<comment type="similarity">
    <text evidence="1 4">Belongs to the archaeal NMN adenylyltransferase family.</text>
</comment>
<gene>
    <name evidence="6" type="primary">nadM</name>
</gene>
<reference evidence="6" key="1">
    <citation type="journal article" date="2014" name="Genome Biol. Evol.">
        <title>Pangenome evidence for extensive interdomain horizontal transfer affecting lineage core and shell genes in uncultured planktonic thaumarchaeota and euryarchaeota.</title>
        <authorList>
            <person name="Deschamps P."/>
            <person name="Zivanovic Y."/>
            <person name="Moreira D."/>
            <person name="Rodriguez-Valera F."/>
            <person name="Lopez-Garcia P."/>
        </authorList>
    </citation>
    <scope>NUCLEOTIDE SEQUENCE</scope>
</reference>
<dbReference type="InterPro" id="IPR006418">
    <property type="entry name" value="NMN_Atrans_arc"/>
</dbReference>
<dbReference type="HAMAP" id="MF_00243">
    <property type="entry name" value="NMN_adenylyltr"/>
    <property type="match status" value="1"/>
</dbReference>
<evidence type="ECO:0000256" key="1">
    <source>
        <dbReference type="ARBA" id="ARBA00010124"/>
    </source>
</evidence>
<sequence>MDGLLIGRFQPFHLGHLDAVLFGLSRTENLFVGIGSSNKSNERKNPFSAEERTEMIISSIESSMIDRLKIFDIPDVDNHEKWTFEIDQIVPKYDVVFTNDEFTKTLFENRKIDVIPVVLKDREKFSGTNVRQLITDDKNWQDLVPRGTRKVLDKINAIERLKNL</sequence>
<keyword evidence="4" id="KW-0067">ATP-binding</keyword>
<dbReference type="PANTHER" id="PTHR21342">
    <property type="entry name" value="PHOSPHOPANTETHEINE ADENYLYLTRANSFERASE"/>
    <property type="match status" value="1"/>
</dbReference>
<accession>A0A075FGU5</accession>
<organism evidence="6">
    <name type="scientific">uncultured marine thaumarchaeote AD1000_04_C02</name>
    <dbReference type="NCBI Taxonomy" id="1455881"/>
    <lineage>
        <taxon>Archaea</taxon>
        <taxon>Nitrososphaerota</taxon>
        <taxon>environmental samples</taxon>
    </lineage>
</organism>
<evidence type="ECO:0000256" key="3">
    <source>
        <dbReference type="ARBA" id="ARBA00022695"/>
    </source>
</evidence>
<keyword evidence="4" id="KW-0547">Nucleotide-binding</keyword>
<protein>
    <recommendedName>
        <fullName evidence="4">Nicotinamide-nucleotide adenylyltransferase</fullName>
        <ecNumber evidence="4">2.7.7.1</ecNumber>
    </recommendedName>
    <alternativeName>
        <fullName evidence="4">NAD(+) diphosphorylase</fullName>
    </alternativeName>
    <alternativeName>
        <fullName evidence="4">NAD(+) pyrophosphorylase</fullName>
    </alternativeName>
    <alternativeName>
        <fullName evidence="4">NMN adenylyltransferase</fullName>
    </alternativeName>
</protein>
<comment type="pathway">
    <text evidence="4">Cofactor biosynthesis; NAD(+) biosynthesis; NAD(+) from nicotinamide D-ribonucleotide: step 1/1.</text>
</comment>
<dbReference type="InterPro" id="IPR014729">
    <property type="entry name" value="Rossmann-like_a/b/a_fold"/>
</dbReference>
<dbReference type="GO" id="GO:0005737">
    <property type="term" value="C:cytoplasm"/>
    <property type="evidence" value="ECO:0007669"/>
    <property type="project" value="UniProtKB-SubCell"/>
</dbReference>
<evidence type="ECO:0000256" key="4">
    <source>
        <dbReference type="HAMAP-Rule" id="MF_00243"/>
    </source>
</evidence>
<keyword evidence="2 4" id="KW-0808">Transferase</keyword>
<evidence type="ECO:0000256" key="2">
    <source>
        <dbReference type="ARBA" id="ARBA00022679"/>
    </source>
</evidence>
<dbReference type="PANTHER" id="PTHR21342:SF0">
    <property type="entry name" value="BIFUNCTIONAL NMN ADENYLYLTRANSFERASE_NUDIX HYDROLASE"/>
    <property type="match status" value="1"/>
</dbReference>
<comment type="subcellular location">
    <subcellularLocation>
        <location evidence="4">Cytoplasm</location>
    </subcellularLocation>
</comment>
<dbReference type="NCBIfam" id="NF002243">
    <property type="entry name" value="PRK01153.1"/>
    <property type="match status" value="1"/>
</dbReference>
<evidence type="ECO:0000313" key="6">
    <source>
        <dbReference type="EMBL" id="AIE90474.1"/>
    </source>
</evidence>
<dbReference type="SUPFAM" id="SSF52374">
    <property type="entry name" value="Nucleotidylyl transferase"/>
    <property type="match status" value="1"/>
</dbReference>
<dbReference type="NCBIfam" id="TIGR00125">
    <property type="entry name" value="cyt_tran_rel"/>
    <property type="match status" value="1"/>
</dbReference>
<name>A0A075FGU5_9ARCH</name>
<dbReference type="EMBL" id="KF900311">
    <property type="protein sequence ID" value="AIE90474.1"/>
    <property type="molecule type" value="Genomic_DNA"/>
</dbReference>
<comment type="catalytic activity">
    <reaction evidence="4">
        <text>beta-nicotinamide D-ribonucleotide + ATP + H(+) = diphosphate + NAD(+)</text>
        <dbReference type="Rhea" id="RHEA:21360"/>
        <dbReference type="ChEBI" id="CHEBI:14649"/>
        <dbReference type="ChEBI" id="CHEBI:15378"/>
        <dbReference type="ChEBI" id="CHEBI:30616"/>
        <dbReference type="ChEBI" id="CHEBI:33019"/>
        <dbReference type="ChEBI" id="CHEBI:57540"/>
        <dbReference type="EC" id="2.7.7.1"/>
    </reaction>
</comment>
<keyword evidence="3 4" id="KW-0548">Nucleotidyltransferase</keyword>
<dbReference type="UniPathway" id="UPA00253">
    <property type="reaction ID" value="UER00600"/>
</dbReference>
<dbReference type="AlphaFoldDB" id="A0A075FGU5"/>
<keyword evidence="4" id="KW-0520">NAD</keyword>
<dbReference type="GO" id="GO:0009435">
    <property type="term" value="P:NAD+ biosynthetic process"/>
    <property type="evidence" value="ECO:0007669"/>
    <property type="project" value="UniProtKB-UniRule"/>
</dbReference>
<keyword evidence="4" id="KW-0963">Cytoplasm</keyword>
<dbReference type="GO" id="GO:0005524">
    <property type="term" value="F:ATP binding"/>
    <property type="evidence" value="ECO:0007669"/>
    <property type="project" value="UniProtKB-KW"/>
</dbReference>
<keyword evidence="4" id="KW-0662">Pyridine nucleotide biosynthesis</keyword>
<dbReference type="Pfam" id="PF01467">
    <property type="entry name" value="CTP_transf_like"/>
    <property type="match status" value="1"/>
</dbReference>